<dbReference type="GO" id="GO:0009279">
    <property type="term" value="C:cell outer membrane"/>
    <property type="evidence" value="ECO:0007669"/>
    <property type="project" value="UniProtKB-SubCell"/>
</dbReference>
<dbReference type="RefSeq" id="WP_138080109.1">
    <property type="nucleotide sequence ID" value="NZ_VAJM01000010.1"/>
</dbReference>
<evidence type="ECO:0000256" key="3">
    <source>
        <dbReference type="ARBA" id="ARBA00022729"/>
    </source>
</evidence>
<dbReference type="EMBL" id="VAJM01000010">
    <property type="protein sequence ID" value="TLM90110.1"/>
    <property type="molecule type" value="Genomic_DNA"/>
</dbReference>
<evidence type="ECO:0000256" key="2">
    <source>
        <dbReference type="ARBA" id="ARBA00006275"/>
    </source>
</evidence>
<dbReference type="OrthoDB" id="1522814at2"/>
<evidence type="ECO:0000256" key="1">
    <source>
        <dbReference type="ARBA" id="ARBA00004442"/>
    </source>
</evidence>
<feature type="compositionally biased region" description="Polar residues" evidence="6">
    <location>
        <begin position="430"/>
        <end position="439"/>
    </location>
</feature>
<evidence type="ECO:0000256" key="5">
    <source>
        <dbReference type="ARBA" id="ARBA00023237"/>
    </source>
</evidence>
<feature type="region of interest" description="Disordered" evidence="6">
    <location>
        <begin position="403"/>
        <end position="439"/>
    </location>
</feature>
<evidence type="ECO:0000256" key="6">
    <source>
        <dbReference type="SAM" id="MobiDB-lite"/>
    </source>
</evidence>
<feature type="domain" description="RagB/SusD" evidence="7">
    <location>
        <begin position="307"/>
        <end position="416"/>
    </location>
</feature>
<evidence type="ECO:0000259" key="7">
    <source>
        <dbReference type="Pfam" id="PF07980"/>
    </source>
</evidence>
<dbReference type="InterPro" id="IPR012944">
    <property type="entry name" value="SusD_RagB_dom"/>
</dbReference>
<keyword evidence="3" id="KW-0732">Signal</keyword>
<comment type="caution">
    <text evidence="8">The sequence shown here is derived from an EMBL/GenBank/DDBJ whole genome shotgun (WGS) entry which is preliminary data.</text>
</comment>
<comment type="similarity">
    <text evidence="2">Belongs to the SusD family.</text>
</comment>
<evidence type="ECO:0000313" key="9">
    <source>
        <dbReference type="Proteomes" id="UP000305517"/>
    </source>
</evidence>
<sequence length="439" mass="46714">MKKIFLLLAAAALTLGSCDKEFTNPSAATEAQVLTSSDGLIAVCNSLAARYSTGGALSLLYNTVAAGGLTTREQLVLNVGNIDEFNVSQGAGNVTNSNAVVRNLWNQAQLIRANADLVLQNANNAPDAATRSGIIGFASVFRALALGNLAQFFEQAPLTTQINAPFVPRLQLLQSAVSQLETAEAALLANPPSADFNGKIVPGVDLLNTVRALIARYSLLAGDYDKALAAAGRVDLTRRSVLNFDEVTRNAVFEWAYGNRNVIEPTDANLGLPAALAPEAGDRRIPFYVRLTPTSTQNRGLGFYSASAAPVPLYVPGEMLLIRAEAYARKNDLPNAVTELNRVRTSNAAATVNSSNLPTAPPGAGLAAYAGAQTQDAILLDIYRQRQVELAFQGFRLEDSRRFGRPGPGITGAERNRNFLPYPRGERENNSSTPADPAI</sequence>
<dbReference type="Pfam" id="PF07980">
    <property type="entry name" value="SusD_RagB"/>
    <property type="match status" value="1"/>
</dbReference>
<protein>
    <submittedName>
        <fullName evidence="8">RagB/SusD family nutrient uptake outer membrane protein</fullName>
    </submittedName>
</protein>
<dbReference type="InterPro" id="IPR011990">
    <property type="entry name" value="TPR-like_helical_dom_sf"/>
</dbReference>
<proteinExistence type="inferred from homology"/>
<accession>A0A5R8WLP7</accession>
<dbReference type="Gene3D" id="1.25.40.390">
    <property type="match status" value="1"/>
</dbReference>
<name>A0A5R8WLP7_9BACT</name>
<keyword evidence="4" id="KW-0472">Membrane</keyword>
<dbReference type="SUPFAM" id="SSF48452">
    <property type="entry name" value="TPR-like"/>
    <property type="match status" value="1"/>
</dbReference>
<gene>
    <name evidence="8" type="ORF">FDY95_19030</name>
</gene>
<dbReference type="Proteomes" id="UP000305517">
    <property type="component" value="Unassembled WGS sequence"/>
</dbReference>
<dbReference type="PROSITE" id="PS51257">
    <property type="entry name" value="PROKAR_LIPOPROTEIN"/>
    <property type="match status" value="1"/>
</dbReference>
<evidence type="ECO:0000313" key="8">
    <source>
        <dbReference type="EMBL" id="TLM90110.1"/>
    </source>
</evidence>
<comment type="subcellular location">
    <subcellularLocation>
        <location evidence="1">Cell outer membrane</location>
    </subcellularLocation>
</comment>
<reference evidence="8 9" key="1">
    <citation type="submission" date="2019-05" db="EMBL/GenBank/DDBJ databases">
        <title>Hymenobacter edaphi sp. nov., isolated from abandoned arsenic-contaminated farmland soil.</title>
        <authorList>
            <person name="Nie L."/>
        </authorList>
    </citation>
    <scope>NUCLEOTIDE SEQUENCE [LARGE SCALE GENOMIC DNA]</scope>
    <source>
        <strain evidence="8 9">1-3-3-8</strain>
    </source>
</reference>
<keyword evidence="9" id="KW-1185">Reference proteome</keyword>
<organism evidence="8 9">
    <name type="scientific">Hymenobacter jeollabukensis</name>
    <dbReference type="NCBI Taxonomy" id="2025313"/>
    <lineage>
        <taxon>Bacteria</taxon>
        <taxon>Pseudomonadati</taxon>
        <taxon>Bacteroidota</taxon>
        <taxon>Cytophagia</taxon>
        <taxon>Cytophagales</taxon>
        <taxon>Hymenobacteraceae</taxon>
        <taxon>Hymenobacter</taxon>
    </lineage>
</organism>
<evidence type="ECO:0000256" key="4">
    <source>
        <dbReference type="ARBA" id="ARBA00023136"/>
    </source>
</evidence>
<keyword evidence="5" id="KW-0998">Cell outer membrane</keyword>
<dbReference type="AlphaFoldDB" id="A0A5R8WLP7"/>